<dbReference type="SMART" id="SM00091">
    <property type="entry name" value="PAS"/>
    <property type="match status" value="1"/>
</dbReference>
<feature type="domain" description="PAS" evidence="4">
    <location>
        <begin position="75"/>
        <end position="122"/>
    </location>
</feature>
<reference evidence="6" key="1">
    <citation type="journal article" date="2019" name="Int. J. Syst. Evol. Microbiol.">
        <title>The Global Catalogue of Microorganisms (GCM) 10K type strain sequencing project: providing services to taxonomists for standard genome sequencing and annotation.</title>
        <authorList>
            <consortium name="The Broad Institute Genomics Platform"/>
            <consortium name="The Broad Institute Genome Sequencing Center for Infectious Disease"/>
            <person name="Wu L."/>
            <person name="Ma J."/>
        </authorList>
    </citation>
    <scope>NUCLEOTIDE SEQUENCE [LARGE SCALE GENOMIC DNA]</scope>
    <source>
        <strain evidence="6">KCTC 42587</strain>
    </source>
</reference>
<organism evidence="5 6">
    <name type="scientific">Bizionia sediminis</name>
    <dbReference type="NCBI Taxonomy" id="1737064"/>
    <lineage>
        <taxon>Bacteria</taxon>
        <taxon>Pseudomonadati</taxon>
        <taxon>Bacteroidota</taxon>
        <taxon>Flavobacteriia</taxon>
        <taxon>Flavobacteriales</taxon>
        <taxon>Flavobacteriaceae</taxon>
        <taxon>Bizionia</taxon>
    </lineage>
</organism>
<evidence type="ECO:0000256" key="1">
    <source>
        <dbReference type="ARBA" id="ARBA00022630"/>
    </source>
</evidence>
<keyword evidence="3" id="KW-0157">Chromophore</keyword>
<evidence type="ECO:0000313" key="5">
    <source>
        <dbReference type="EMBL" id="MFD2550727.1"/>
    </source>
</evidence>
<dbReference type="Pfam" id="PF13426">
    <property type="entry name" value="PAS_9"/>
    <property type="match status" value="1"/>
</dbReference>
<dbReference type="NCBIfam" id="TIGR00229">
    <property type="entry name" value="sensory_box"/>
    <property type="match status" value="1"/>
</dbReference>
<comment type="caution">
    <text evidence="5">The sequence shown here is derived from an EMBL/GenBank/DDBJ whole genome shotgun (WGS) entry which is preliminary data.</text>
</comment>
<proteinExistence type="predicted"/>
<evidence type="ECO:0000256" key="2">
    <source>
        <dbReference type="ARBA" id="ARBA00022643"/>
    </source>
</evidence>
<dbReference type="RefSeq" id="WP_376891593.1">
    <property type="nucleotide sequence ID" value="NZ_JBHULS010000001.1"/>
</dbReference>
<dbReference type="Proteomes" id="UP001597472">
    <property type="component" value="Unassembled WGS sequence"/>
</dbReference>
<name>A0ABW5KNX1_9FLAO</name>
<protein>
    <submittedName>
        <fullName evidence="5">PAS domain-containing protein</fullName>
    </submittedName>
</protein>
<dbReference type="Gene3D" id="3.30.450.20">
    <property type="entry name" value="PAS domain"/>
    <property type="match status" value="1"/>
</dbReference>
<accession>A0ABW5KNX1</accession>
<keyword evidence="2" id="KW-0288">FMN</keyword>
<dbReference type="PANTHER" id="PTHR47429">
    <property type="entry name" value="PROTEIN TWIN LOV 1"/>
    <property type="match status" value="1"/>
</dbReference>
<dbReference type="EMBL" id="JBHULS010000001">
    <property type="protein sequence ID" value="MFD2550727.1"/>
    <property type="molecule type" value="Genomic_DNA"/>
</dbReference>
<dbReference type="SUPFAM" id="SSF55785">
    <property type="entry name" value="PYP-like sensor domain (PAS domain)"/>
    <property type="match status" value="1"/>
</dbReference>
<dbReference type="CDD" id="cd00130">
    <property type="entry name" value="PAS"/>
    <property type="match status" value="1"/>
</dbReference>
<evidence type="ECO:0000313" key="6">
    <source>
        <dbReference type="Proteomes" id="UP001597472"/>
    </source>
</evidence>
<dbReference type="PROSITE" id="PS50112">
    <property type="entry name" value="PAS"/>
    <property type="match status" value="1"/>
</dbReference>
<dbReference type="InterPro" id="IPR035965">
    <property type="entry name" value="PAS-like_dom_sf"/>
</dbReference>
<keyword evidence="1" id="KW-0285">Flavoprotein</keyword>
<evidence type="ECO:0000259" key="4">
    <source>
        <dbReference type="PROSITE" id="PS50112"/>
    </source>
</evidence>
<sequence>MKHELSNMMCLDIYLSSLSAHEYKRIHPELQPVNTQNTGLISWDIISDSYTKKLENLRLACDKEKVKAFARKARWENKLDAIFKNETFEAIIITNLEQKILWVNSGFTTMTGYTKKDALNKTPNFLQGQQTSKETKKNIRKNLNNLKPFTEIVTNYRKDKSTYACEVKIFPMYNALGVTHFLALEKQVGQ</sequence>
<dbReference type="PANTHER" id="PTHR47429:SF2">
    <property type="entry name" value="PROTEIN TWIN LOV 1"/>
    <property type="match status" value="1"/>
</dbReference>
<evidence type="ECO:0000256" key="3">
    <source>
        <dbReference type="ARBA" id="ARBA00022991"/>
    </source>
</evidence>
<keyword evidence="6" id="KW-1185">Reference proteome</keyword>
<dbReference type="InterPro" id="IPR000014">
    <property type="entry name" value="PAS"/>
</dbReference>
<gene>
    <name evidence="5" type="ORF">ACFSQP_02750</name>
</gene>